<evidence type="ECO:0000313" key="2">
    <source>
        <dbReference type="EMBL" id="ENV73192.1"/>
    </source>
</evidence>
<proteinExistence type="predicted"/>
<dbReference type="EMBL" id="APPZ01000007">
    <property type="protein sequence ID" value="ENV73192.1"/>
    <property type="molecule type" value="Genomic_DNA"/>
</dbReference>
<dbReference type="RefSeq" id="WP_004983100.1">
    <property type="nucleotide sequence ID" value="NZ_KB849705.1"/>
</dbReference>
<dbReference type="PANTHER" id="PTHR43581:SF2">
    <property type="entry name" value="EXCINUCLEASE ATPASE SUBUNIT"/>
    <property type="match status" value="1"/>
</dbReference>
<protein>
    <recommendedName>
        <fullName evidence="1">Endonuclease GajA/Old nuclease/RecF-like AAA domain-containing protein</fullName>
    </recommendedName>
</protein>
<dbReference type="AlphaFoldDB" id="N9BHN2"/>
<reference evidence="2 3" key="1">
    <citation type="submission" date="2013-02" db="EMBL/GenBank/DDBJ databases">
        <title>The Genome Sequence of Acinetobacter johnsonii ANC 3681.</title>
        <authorList>
            <consortium name="The Broad Institute Genome Sequencing Platform"/>
            <consortium name="The Broad Institute Genome Sequencing Center for Infectious Disease"/>
            <person name="Cerqueira G."/>
            <person name="Feldgarden M."/>
            <person name="Courvalin P."/>
            <person name="Perichon B."/>
            <person name="Grillot-Courvalin C."/>
            <person name="Clermont D."/>
            <person name="Rocha E."/>
            <person name="Yoon E.-J."/>
            <person name="Nemec A."/>
            <person name="Walker B."/>
            <person name="Young S.K."/>
            <person name="Zeng Q."/>
            <person name="Gargeya S."/>
            <person name="Fitzgerald M."/>
            <person name="Haas B."/>
            <person name="Abouelleil A."/>
            <person name="Alvarado L."/>
            <person name="Arachchi H.M."/>
            <person name="Berlin A.M."/>
            <person name="Chapman S.B."/>
            <person name="Dewar J."/>
            <person name="Goldberg J."/>
            <person name="Griggs A."/>
            <person name="Gujja S."/>
            <person name="Hansen M."/>
            <person name="Howarth C."/>
            <person name="Imamovic A."/>
            <person name="Larimer J."/>
            <person name="McCowan C."/>
            <person name="Murphy C."/>
            <person name="Neiman D."/>
            <person name="Pearson M."/>
            <person name="Priest M."/>
            <person name="Roberts A."/>
            <person name="Saif S."/>
            <person name="Shea T."/>
            <person name="Sisk P."/>
            <person name="Sykes S."/>
            <person name="Wortman J."/>
            <person name="Nusbaum C."/>
            <person name="Birren B."/>
        </authorList>
    </citation>
    <scope>NUCLEOTIDE SEQUENCE [LARGE SCALE GENOMIC DNA]</scope>
    <source>
        <strain evidence="2 3">ANC 3681</strain>
    </source>
</reference>
<feature type="domain" description="Endonuclease GajA/Old nuclease/RecF-like AAA" evidence="1">
    <location>
        <begin position="26"/>
        <end position="330"/>
    </location>
</feature>
<comment type="caution">
    <text evidence="2">The sequence shown here is derived from an EMBL/GenBank/DDBJ whole genome shotgun (WGS) entry which is preliminary data.</text>
</comment>
<dbReference type="Proteomes" id="UP000018444">
    <property type="component" value="Unassembled WGS sequence"/>
</dbReference>
<dbReference type="SUPFAM" id="SSF52540">
    <property type="entry name" value="P-loop containing nucleoside triphosphate hydrolases"/>
    <property type="match status" value="1"/>
</dbReference>
<dbReference type="Gene3D" id="3.40.50.300">
    <property type="entry name" value="P-loop containing nucleotide triphosphate hydrolases"/>
    <property type="match status" value="1"/>
</dbReference>
<dbReference type="PANTHER" id="PTHR43581">
    <property type="entry name" value="ATP/GTP PHOSPHATASE"/>
    <property type="match status" value="1"/>
</dbReference>
<evidence type="ECO:0000259" key="1">
    <source>
        <dbReference type="Pfam" id="PF13175"/>
    </source>
</evidence>
<organism evidence="2 3">
    <name type="scientific">Acinetobacter johnsonii ANC 3681</name>
    <dbReference type="NCBI Taxonomy" id="1217662"/>
    <lineage>
        <taxon>Bacteria</taxon>
        <taxon>Pseudomonadati</taxon>
        <taxon>Pseudomonadota</taxon>
        <taxon>Gammaproteobacteria</taxon>
        <taxon>Moraxellales</taxon>
        <taxon>Moraxellaceae</taxon>
        <taxon>Acinetobacter</taxon>
    </lineage>
</organism>
<dbReference type="InterPro" id="IPR041685">
    <property type="entry name" value="AAA_GajA/Old/RecF-like"/>
</dbReference>
<gene>
    <name evidence="2" type="ORF">F946_02685</name>
</gene>
<sequence length="622" mass="73196">MTEKLYYWAENLENYSSDNEQDYDQVIEIKRLNFFIGKNNAGKSRFLRNLFKSLNSQTFYQSELFLKLCKIDKKLNDDIYNQTRKNPNYEYFSNTFNDLKNNLTISRRNQAIQQFSHILQYLSNLGVLNLLVSNNNAPQAKELFTNQITNTSTVNFDLEKFYIPILRGMRPVTEIENKQPYIERAQKDYFSNSQKFNSKNIITGECLYHELKTHLLGEPEQREIIKNYEEKLSQYFFDNESITLIPKHDQDVVNIKIGNDRQLPISELGDGLQQVIILTYEAFIKKDETHAFFIEEPELHMHAGMVRQLMNFYLNETKHYYFFTTHSNHLLDMADESDQVIIQKFVKQPKENPKDGFDFKIYRCDRDRDLLASLGLKPSSVYLANCTIWVEGITDRLYITKYMEKYLAELEKSGSEQYKKYRRFMPNYHYTFVEYSGSNLTHWSFSDDYADHLDDKGLSAKAVASEMLLIADGDIKNKPERVKALQTEFKKENYFILKCKETENTLPKDSIINVAKSKFSRLRAETKKSYDILLIDEITDENYFDHSEFGIGKLLDQAIKKPTSTTTKTAFADGQGVGTIKYKLDFCREIIKDFDDHPNWQLTPKAKELCERIFQHIEKCNR</sequence>
<evidence type="ECO:0000313" key="3">
    <source>
        <dbReference type="Proteomes" id="UP000018444"/>
    </source>
</evidence>
<dbReference type="HOGENOM" id="CLU_028862_0_0_6"/>
<dbReference type="GeneID" id="56339835"/>
<dbReference type="PATRIC" id="fig|1217662.4.peg.2605"/>
<dbReference type="InterPro" id="IPR051396">
    <property type="entry name" value="Bact_Antivir_Def_Nuclease"/>
</dbReference>
<dbReference type="InterPro" id="IPR027417">
    <property type="entry name" value="P-loop_NTPase"/>
</dbReference>
<dbReference type="Pfam" id="PF13175">
    <property type="entry name" value="AAA_15"/>
    <property type="match status" value="1"/>
</dbReference>
<accession>N9BHN2</accession>
<name>N9BHN2_ACIJO</name>